<evidence type="ECO:0000256" key="3">
    <source>
        <dbReference type="ARBA" id="ARBA00012966"/>
    </source>
</evidence>
<proteinExistence type="inferred from homology"/>
<dbReference type="EMBL" id="LCBL01000002">
    <property type="protein sequence ID" value="KKS09279.1"/>
    <property type="molecule type" value="Genomic_DNA"/>
</dbReference>
<evidence type="ECO:0000256" key="1">
    <source>
        <dbReference type="ARBA" id="ARBA00001946"/>
    </source>
</evidence>
<keyword evidence="5 8" id="KW-0418">Kinase</keyword>
<sequence>MIQERTFIAIKAEAIQRHLIGEVISRFERRGLKLVGMKMIVATKDIVGKHYPDSDDWYIPTGTKAWEGYKKRGVEIKETPKELGVKIREQLMDYFVDRPLITMVWEGPHAVQLGRKTVGVTNPLEAAPGTIRGDFSVDSYELADGLGRVVQTLVHASGSTEEAEDEIKLWFKPEELIDYDMITGRLVTGKDWGKVKK</sequence>
<dbReference type="EC" id="2.7.4.6" evidence="3"/>
<feature type="domain" description="Nucleoside diphosphate kinase-like" evidence="7">
    <location>
        <begin position="3"/>
        <end position="178"/>
    </location>
</feature>
<evidence type="ECO:0000256" key="6">
    <source>
        <dbReference type="PROSITE-ProRule" id="PRU00706"/>
    </source>
</evidence>
<dbReference type="GO" id="GO:0004550">
    <property type="term" value="F:nucleoside diphosphate kinase activity"/>
    <property type="evidence" value="ECO:0007669"/>
    <property type="project" value="UniProtKB-EC"/>
</dbReference>
<organism evidence="8 9">
    <name type="scientific">candidate division CPR2 bacterium GW2011_GWC1_41_48</name>
    <dbReference type="NCBI Taxonomy" id="1618344"/>
    <lineage>
        <taxon>Bacteria</taxon>
        <taxon>Bacteria division CPR2</taxon>
    </lineage>
</organism>
<dbReference type="InterPro" id="IPR034907">
    <property type="entry name" value="NDK-like_dom"/>
</dbReference>
<gene>
    <name evidence="8" type="ORF">UU65_C0002G0057</name>
</gene>
<comment type="caution">
    <text evidence="6">Lacks conserved residue(s) required for the propagation of feature annotation.</text>
</comment>
<dbReference type="Pfam" id="PF00334">
    <property type="entry name" value="NDK"/>
    <property type="match status" value="2"/>
</dbReference>
<evidence type="ECO:0000259" key="7">
    <source>
        <dbReference type="SMART" id="SM00562"/>
    </source>
</evidence>
<evidence type="ECO:0000313" key="9">
    <source>
        <dbReference type="Proteomes" id="UP000033869"/>
    </source>
</evidence>
<evidence type="ECO:0000256" key="4">
    <source>
        <dbReference type="ARBA" id="ARBA00022679"/>
    </source>
</evidence>
<name>A0A0G0W8G6_UNCC2</name>
<reference evidence="8 9" key="1">
    <citation type="journal article" date="2015" name="Nature">
        <title>rRNA introns, odd ribosomes, and small enigmatic genomes across a large radiation of phyla.</title>
        <authorList>
            <person name="Brown C.T."/>
            <person name="Hug L.A."/>
            <person name="Thomas B.C."/>
            <person name="Sharon I."/>
            <person name="Castelle C.J."/>
            <person name="Singh A."/>
            <person name="Wilkins M.J."/>
            <person name="Williams K.H."/>
            <person name="Banfield J.F."/>
        </authorList>
    </citation>
    <scope>NUCLEOTIDE SEQUENCE [LARGE SCALE GENOMIC DNA]</scope>
</reference>
<dbReference type="Proteomes" id="UP000033869">
    <property type="component" value="Unassembled WGS sequence"/>
</dbReference>
<dbReference type="PANTHER" id="PTHR11349">
    <property type="entry name" value="NUCLEOSIDE DIPHOSPHATE KINASE"/>
    <property type="match status" value="1"/>
</dbReference>
<dbReference type="InterPro" id="IPR036850">
    <property type="entry name" value="NDK-like_dom_sf"/>
</dbReference>
<comment type="caution">
    <text evidence="8">The sequence shown here is derived from an EMBL/GenBank/DDBJ whole genome shotgun (WGS) entry which is preliminary data.</text>
</comment>
<evidence type="ECO:0000256" key="2">
    <source>
        <dbReference type="ARBA" id="ARBA00008142"/>
    </source>
</evidence>
<keyword evidence="4" id="KW-0808">Transferase</keyword>
<dbReference type="SMART" id="SM00562">
    <property type="entry name" value="NDK"/>
    <property type="match status" value="1"/>
</dbReference>
<evidence type="ECO:0000313" key="8">
    <source>
        <dbReference type="EMBL" id="KKS09279.1"/>
    </source>
</evidence>
<accession>A0A0G0W8G6</accession>
<comment type="similarity">
    <text evidence="2 6">Belongs to the NDK family.</text>
</comment>
<dbReference type="AlphaFoldDB" id="A0A0G0W8G6"/>
<protein>
    <recommendedName>
        <fullName evidence="3">nucleoside-diphosphate kinase</fullName>
        <ecNumber evidence="3">2.7.4.6</ecNumber>
    </recommendedName>
</protein>
<dbReference type="Gene3D" id="3.30.70.141">
    <property type="entry name" value="Nucleoside diphosphate kinase-like domain"/>
    <property type="match status" value="1"/>
</dbReference>
<comment type="cofactor">
    <cofactor evidence="1">
        <name>Mg(2+)</name>
        <dbReference type="ChEBI" id="CHEBI:18420"/>
    </cofactor>
</comment>
<dbReference type="PROSITE" id="PS51374">
    <property type="entry name" value="NDPK_LIKE"/>
    <property type="match status" value="1"/>
</dbReference>
<evidence type="ECO:0000256" key="5">
    <source>
        <dbReference type="ARBA" id="ARBA00022777"/>
    </source>
</evidence>
<dbReference type="PATRIC" id="fig|1618344.3.peg.389"/>
<dbReference type="SUPFAM" id="SSF54919">
    <property type="entry name" value="Nucleoside diphosphate kinase, NDK"/>
    <property type="match status" value="1"/>
</dbReference>
<dbReference type="CDD" id="cd04413">
    <property type="entry name" value="NDPk_I"/>
    <property type="match status" value="1"/>
</dbReference>